<evidence type="ECO:0000256" key="11">
    <source>
        <dbReference type="ARBA" id="ARBA00023306"/>
    </source>
</evidence>
<evidence type="ECO:0000256" key="1">
    <source>
        <dbReference type="ARBA" id="ARBA00004496"/>
    </source>
</evidence>
<evidence type="ECO:0000259" key="17">
    <source>
        <dbReference type="Pfam" id="PF08245"/>
    </source>
</evidence>
<comment type="function">
    <text evidence="14">Cell wall formation.</text>
</comment>
<evidence type="ECO:0000256" key="4">
    <source>
        <dbReference type="ARBA" id="ARBA00022490"/>
    </source>
</evidence>
<feature type="domain" description="Mur ligase C-terminal" evidence="16">
    <location>
        <begin position="311"/>
        <end position="441"/>
    </location>
</feature>
<keyword evidence="9 14" id="KW-0133">Cell shape</keyword>
<evidence type="ECO:0000256" key="9">
    <source>
        <dbReference type="ARBA" id="ARBA00022960"/>
    </source>
</evidence>
<proteinExistence type="inferred from homology"/>
<dbReference type="Gene3D" id="3.40.50.720">
    <property type="entry name" value="NAD(P)-binding Rossmann-like Domain"/>
    <property type="match status" value="1"/>
</dbReference>
<comment type="similarity">
    <text evidence="14">Belongs to the MurCDEF family.</text>
</comment>
<reference evidence="18" key="1">
    <citation type="submission" date="2021-12" db="EMBL/GenBank/DDBJ databases">
        <title>Alicyclobacillaceae gen. nov., sp. nov., isolated from chalcocite enrichment system.</title>
        <authorList>
            <person name="Jiang Z."/>
        </authorList>
    </citation>
    <scope>NUCLEOTIDE SEQUENCE</scope>
    <source>
        <strain evidence="18">MYW30-H2</strain>
    </source>
</reference>
<gene>
    <name evidence="14 18" type="primary">murC</name>
    <name evidence="18" type="ORF">LSG31_20285</name>
</gene>
<dbReference type="PANTHER" id="PTHR43445">
    <property type="entry name" value="UDP-N-ACETYLMURAMATE--L-ALANINE LIGASE-RELATED"/>
    <property type="match status" value="1"/>
</dbReference>
<dbReference type="HAMAP" id="MF_00046">
    <property type="entry name" value="MurC"/>
    <property type="match status" value="1"/>
</dbReference>
<dbReference type="Pfam" id="PF01225">
    <property type="entry name" value="Mur_ligase"/>
    <property type="match status" value="1"/>
</dbReference>
<dbReference type="Proteomes" id="UP000830167">
    <property type="component" value="Chromosome"/>
</dbReference>
<dbReference type="InterPro" id="IPR004101">
    <property type="entry name" value="Mur_ligase_C"/>
</dbReference>
<dbReference type="EC" id="6.3.2.8" evidence="3 14"/>
<keyword evidence="7 14" id="KW-0547">Nucleotide-binding</keyword>
<keyword evidence="10 14" id="KW-0573">Peptidoglycan synthesis</keyword>
<keyword evidence="12 14" id="KW-0961">Cell wall biogenesis/degradation</keyword>
<evidence type="ECO:0000256" key="2">
    <source>
        <dbReference type="ARBA" id="ARBA00004752"/>
    </source>
</evidence>
<keyword evidence="19" id="KW-1185">Reference proteome</keyword>
<dbReference type="Pfam" id="PF02875">
    <property type="entry name" value="Mur_ligase_C"/>
    <property type="match status" value="1"/>
</dbReference>
<dbReference type="InterPro" id="IPR036565">
    <property type="entry name" value="Mur-like_cat_sf"/>
</dbReference>
<protein>
    <recommendedName>
        <fullName evidence="3 14">UDP-N-acetylmuramate--L-alanine ligase</fullName>
        <ecNumber evidence="3 14">6.3.2.8</ecNumber>
    </recommendedName>
    <alternativeName>
        <fullName evidence="14">UDP-N-acetylmuramoyl-L-alanine synthetase</fullName>
    </alternativeName>
</protein>
<comment type="catalytic activity">
    <reaction evidence="13 14">
        <text>UDP-N-acetyl-alpha-D-muramate + L-alanine + ATP = UDP-N-acetyl-alpha-D-muramoyl-L-alanine + ADP + phosphate + H(+)</text>
        <dbReference type="Rhea" id="RHEA:23372"/>
        <dbReference type="ChEBI" id="CHEBI:15378"/>
        <dbReference type="ChEBI" id="CHEBI:30616"/>
        <dbReference type="ChEBI" id="CHEBI:43474"/>
        <dbReference type="ChEBI" id="CHEBI:57972"/>
        <dbReference type="ChEBI" id="CHEBI:70757"/>
        <dbReference type="ChEBI" id="CHEBI:83898"/>
        <dbReference type="ChEBI" id="CHEBI:456216"/>
        <dbReference type="EC" id="6.3.2.8"/>
    </reaction>
</comment>
<dbReference type="InterPro" id="IPR000713">
    <property type="entry name" value="Mur_ligase_N"/>
</dbReference>
<dbReference type="Gene3D" id="3.40.1190.10">
    <property type="entry name" value="Mur-like, catalytic domain"/>
    <property type="match status" value="1"/>
</dbReference>
<organism evidence="18 19">
    <name type="scientific">Fodinisporobacter ferrooxydans</name>
    <dbReference type="NCBI Taxonomy" id="2901836"/>
    <lineage>
        <taxon>Bacteria</taxon>
        <taxon>Bacillati</taxon>
        <taxon>Bacillota</taxon>
        <taxon>Bacilli</taxon>
        <taxon>Bacillales</taxon>
        <taxon>Alicyclobacillaceae</taxon>
        <taxon>Fodinisporobacter</taxon>
    </lineage>
</organism>
<dbReference type="RefSeq" id="WP_347436865.1">
    <property type="nucleotide sequence ID" value="NZ_CP089291.1"/>
</dbReference>
<evidence type="ECO:0000256" key="6">
    <source>
        <dbReference type="ARBA" id="ARBA00022618"/>
    </source>
</evidence>
<evidence type="ECO:0000259" key="15">
    <source>
        <dbReference type="Pfam" id="PF01225"/>
    </source>
</evidence>
<evidence type="ECO:0000256" key="14">
    <source>
        <dbReference type="HAMAP-Rule" id="MF_00046"/>
    </source>
</evidence>
<dbReference type="InterPro" id="IPR036615">
    <property type="entry name" value="Mur_ligase_C_dom_sf"/>
</dbReference>
<dbReference type="SUPFAM" id="SSF53623">
    <property type="entry name" value="MurD-like peptide ligases, catalytic domain"/>
    <property type="match status" value="1"/>
</dbReference>
<evidence type="ECO:0000256" key="5">
    <source>
        <dbReference type="ARBA" id="ARBA00022598"/>
    </source>
</evidence>
<keyword evidence="8 14" id="KW-0067">ATP-binding</keyword>
<dbReference type="Pfam" id="PF08245">
    <property type="entry name" value="Mur_ligase_M"/>
    <property type="match status" value="1"/>
</dbReference>
<evidence type="ECO:0000256" key="10">
    <source>
        <dbReference type="ARBA" id="ARBA00022984"/>
    </source>
</evidence>
<evidence type="ECO:0000259" key="16">
    <source>
        <dbReference type="Pfam" id="PF02875"/>
    </source>
</evidence>
<keyword evidence="6 14" id="KW-0132">Cell division</keyword>
<feature type="domain" description="Mur ligase N-terminal catalytic" evidence="15">
    <location>
        <begin position="6"/>
        <end position="104"/>
    </location>
</feature>
<dbReference type="SUPFAM" id="SSF51984">
    <property type="entry name" value="MurCD N-terminal domain"/>
    <property type="match status" value="1"/>
</dbReference>
<dbReference type="InterPro" id="IPR050061">
    <property type="entry name" value="MurCDEF_pg_biosynth"/>
</dbReference>
<dbReference type="Gene3D" id="3.90.190.20">
    <property type="entry name" value="Mur ligase, C-terminal domain"/>
    <property type="match status" value="1"/>
</dbReference>
<comment type="subcellular location">
    <subcellularLocation>
        <location evidence="1 14">Cytoplasm</location>
    </subcellularLocation>
</comment>
<dbReference type="InterPro" id="IPR005758">
    <property type="entry name" value="UDP-N-AcMur_Ala_ligase_MurC"/>
</dbReference>
<evidence type="ECO:0000256" key="7">
    <source>
        <dbReference type="ARBA" id="ARBA00022741"/>
    </source>
</evidence>
<feature type="binding site" evidence="14">
    <location>
        <begin position="111"/>
        <end position="117"/>
    </location>
    <ligand>
        <name>ATP</name>
        <dbReference type="ChEBI" id="CHEBI:30616"/>
    </ligand>
</feature>
<evidence type="ECO:0000256" key="3">
    <source>
        <dbReference type="ARBA" id="ARBA00012211"/>
    </source>
</evidence>
<keyword evidence="11 14" id="KW-0131">Cell cycle</keyword>
<evidence type="ECO:0000256" key="13">
    <source>
        <dbReference type="ARBA" id="ARBA00047833"/>
    </source>
</evidence>
<accession>A0ABY4CL60</accession>
<dbReference type="NCBIfam" id="TIGR01082">
    <property type="entry name" value="murC"/>
    <property type="match status" value="1"/>
</dbReference>
<sequence>MNQSQHVHFIGIGGYGMSAIANVMLDLGYKVSGSDVAQKDLTDQLVMRGATVYIGHAARHVEGADFVVYSTALSGDNVELMAAQANNIPVLHRAQALAQLMNEKSGVAVAGAHGKTTTTSMISYVMEYCGVDPTFLVGGVVSDLGVNAKAGKGEYLVAEADESDGTFLYYRPKIGVVTNIEADHLENYDSSFEKLKQAYRQFLSHIRPDGLAVVCIDDEHIREFLPSLTTRIATYGLTESGDMTATEIQLIDRGSRSIIRYKGERLGELALSIPGLHNISNALACTIVCLEAGLEFERIAEALRHFHGAKRRFQVLSDKQDVLVIDDYAHHPTEIRATIDAARATGKRIVAVFQPQRYTRTFLLFDAFSKAFAAADEVVITNIYSPAGEQQIEGVTSERLTEFIHKNSNTNVRFLPTKDDVYDYLVDRVRTGDLVLTMGAGDIWKVAYRLAKEFESGWTPAAVEA</sequence>
<comment type="pathway">
    <text evidence="2 14">Cell wall biogenesis; peptidoglycan biosynthesis.</text>
</comment>
<dbReference type="SUPFAM" id="SSF53244">
    <property type="entry name" value="MurD-like peptide ligases, peptide-binding domain"/>
    <property type="match status" value="1"/>
</dbReference>
<keyword evidence="4 14" id="KW-0963">Cytoplasm</keyword>
<dbReference type="EMBL" id="CP089291">
    <property type="protein sequence ID" value="UOF90172.1"/>
    <property type="molecule type" value="Genomic_DNA"/>
</dbReference>
<feature type="domain" description="Mur ligase central" evidence="17">
    <location>
        <begin position="109"/>
        <end position="288"/>
    </location>
</feature>
<evidence type="ECO:0000313" key="18">
    <source>
        <dbReference type="EMBL" id="UOF90172.1"/>
    </source>
</evidence>
<evidence type="ECO:0000256" key="8">
    <source>
        <dbReference type="ARBA" id="ARBA00022840"/>
    </source>
</evidence>
<name>A0ABY4CL60_9BACL</name>
<evidence type="ECO:0000256" key="12">
    <source>
        <dbReference type="ARBA" id="ARBA00023316"/>
    </source>
</evidence>
<dbReference type="PANTHER" id="PTHR43445:SF3">
    <property type="entry name" value="UDP-N-ACETYLMURAMATE--L-ALANINE LIGASE"/>
    <property type="match status" value="1"/>
</dbReference>
<evidence type="ECO:0000313" key="19">
    <source>
        <dbReference type="Proteomes" id="UP000830167"/>
    </source>
</evidence>
<dbReference type="InterPro" id="IPR013221">
    <property type="entry name" value="Mur_ligase_cen"/>
</dbReference>
<keyword evidence="5 14" id="KW-0436">Ligase</keyword>
<dbReference type="GO" id="GO:0008763">
    <property type="term" value="F:UDP-N-acetylmuramate-L-alanine ligase activity"/>
    <property type="evidence" value="ECO:0007669"/>
    <property type="project" value="UniProtKB-EC"/>
</dbReference>